<protein>
    <recommendedName>
        <fullName evidence="1">HD/PDEase domain-containing protein</fullName>
    </recommendedName>
</protein>
<sequence>MALSQTDKRYFNSCAQDVLQSAEVRKMNAYFQHLGVSRLDHCISVAACSFRLSILLGLSVDRKSLIRGALLHDFFLYDWREQSGRRGRMMHGFTHPREALNTAQEHFELSETERNIILRHMWPLTVVPPSCREAFIVSAADKICTLRELLRVRRKSARVAVGV</sequence>
<feature type="domain" description="HD/PDEase" evidence="1">
    <location>
        <begin position="34"/>
        <end position="155"/>
    </location>
</feature>
<keyword evidence="3" id="KW-1185">Reference proteome</keyword>
<gene>
    <name evidence="2" type="ORF">SAMN02745168_1693</name>
</gene>
<dbReference type="SUPFAM" id="SSF109604">
    <property type="entry name" value="HD-domain/PDEase-like"/>
    <property type="match status" value="1"/>
</dbReference>
<dbReference type="SMART" id="SM00471">
    <property type="entry name" value="HDc"/>
    <property type="match status" value="1"/>
</dbReference>
<evidence type="ECO:0000259" key="1">
    <source>
        <dbReference type="SMART" id="SM00471"/>
    </source>
</evidence>
<accession>A0A1W2AAV5</accession>
<evidence type="ECO:0000313" key="3">
    <source>
        <dbReference type="Proteomes" id="UP000192790"/>
    </source>
</evidence>
<dbReference type="InterPro" id="IPR006674">
    <property type="entry name" value="HD_domain"/>
</dbReference>
<dbReference type="InterPro" id="IPR003607">
    <property type="entry name" value="HD/PDEase_dom"/>
</dbReference>
<dbReference type="RefSeq" id="WP_242942805.1">
    <property type="nucleotide sequence ID" value="NZ_FWXW01000003.1"/>
</dbReference>
<dbReference type="CDD" id="cd00077">
    <property type="entry name" value="HDc"/>
    <property type="match status" value="1"/>
</dbReference>
<dbReference type="Proteomes" id="UP000192790">
    <property type="component" value="Unassembled WGS sequence"/>
</dbReference>
<reference evidence="2 3" key="1">
    <citation type="submission" date="2017-04" db="EMBL/GenBank/DDBJ databases">
        <authorList>
            <person name="Afonso C.L."/>
            <person name="Miller P.J."/>
            <person name="Scott M.A."/>
            <person name="Spackman E."/>
            <person name="Goraichik I."/>
            <person name="Dimitrov K.M."/>
            <person name="Suarez D.L."/>
            <person name="Swayne D.E."/>
        </authorList>
    </citation>
    <scope>NUCLEOTIDE SEQUENCE [LARGE SCALE GENOMIC DNA]</scope>
    <source>
        <strain evidence="2 3">DSM 12816</strain>
    </source>
</reference>
<organism evidence="2 3">
    <name type="scientific">Papillibacter cinnamivorans DSM 12816</name>
    <dbReference type="NCBI Taxonomy" id="1122930"/>
    <lineage>
        <taxon>Bacteria</taxon>
        <taxon>Bacillati</taxon>
        <taxon>Bacillota</taxon>
        <taxon>Clostridia</taxon>
        <taxon>Eubacteriales</taxon>
        <taxon>Oscillospiraceae</taxon>
        <taxon>Papillibacter</taxon>
    </lineage>
</organism>
<proteinExistence type="predicted"/>
<dbReference type="EMBL" id="FWXW01000003">
    <property type="protein sequence ID" value="SMC57859.1"/>
    <property type="molecule type" value="Genomic_DNA"/>
</dbReference>
<dbReference type="AlphaFoldDB" id="A0A1W2AAV5"/>
<dbReference type="Gene3D" id="1.10.3210.10">
    <property type="entry name" value="Hypothetical protein af1432"/>
    <property type="match status" value="1"/>
</dbReference>
<dbReference type="Pfam" id="PF01966">
    <property type="entry name" value="HD"/>
    <property type="match status" value="1"/>
</dbReference>
<dbReference type="STRING" id="1122930.SAMN02745168_1693"/>
<name>A0A1W2AAV5_9FIRM</name>
<evidence type="ECO:0000313" key="2">
    <source>
        <dbReference type="EMBL" id="SMC57859.1"/>
    </source>
</evidence>